<keyword evidence="1" id="KW-0472">Membrane</keyword>
<dbReference type="PIRSF" id="PIRSF033101">
    <property type="entry name" value="UCP033101"/>
    <property type="match status" value="1"/>
</dbReference>
<feature type="transmembrane region" description="Helical" evidence="1">
    <location>
        <begin position="119"/>
        <end position="141"/>
    </location>
</feature>
<protein>
    <recommendedName>
        <fullName evidence="4">YhfC family intramembrane metalloprotease</fullName>
    </recommendedName>
</protein>
<feature type="transmembrane region" description="Helical" evidence="1">
    <location>
        <begin position="36"/>
        <end position="57"/>
    </location>
</feature>
<keyword evidence="1" id="KW-1133">Transmembrane helix</keyword>
<dbReference type="Proteomes" id="UP000031366">
    <property type="component" value="Unassembled WGS sequence"/>
</dbReference>
<sequence length="269" mass="30238">MVSNNSIFFMILTFLVSTILPILLVIFFYKKEKISLKVVFIGAIGFFIATQILEAPIHKMVLINNKTTAELFKNPWLYMLYGGLIAGIFEELSRYLMFKFVLKDNRKWKDGLAYGIGHGGIEAMLIVGMTFFNNIIMAFQINSGSFEKLLQVEGAPVEALKTVYIQMVSSPSYIWAIASIERICAIIIQIALSLIVLYALKERKKIYLFLAILIHAVIDFPAALHQAGVIKSIAIIEEFSIIVAVIALAFIVKSKKLFSDKKINSNLID</sequence>
<dbReference type="Pfam" id="PF10086">
    <property type="entry name" value="YhfC"/>
    <property type="match status" value="1"/>
</dbReference>
<keyword evidence="1" id="KW-0812">Transmembrane</keyword>
<feature type="transmembrane region" description="Helical" evidence="1">
    <location>
        <begin position="6"/>
        <end position="29"/>
    </location>
</feature>
<evidence type="ECO:0000313" key="3">
    <source>
        <dbReference type="Proteomes" id="UP000031366"/>
    </source>
</evidence>
<dbReference type="RefSeq" id="WP_039632396.1">
    <property type="nucleotide sequence ID" value="NZ_AYSO01000015.1"/>
</dbReference>
<feature type="transmembrane region" description="Helical" evidence="1">
    <location>
        <begin position="206"/>
        <end position="224"/>
    </location>
</feature>
<dbReference type="AlphaFoldDB" id="A0A0C1R9K4"/>
<proteinExistence type="predicted"/>
<dbReference type="EMBL" id="AYSO01000015">
    <property type="protein sequence ID" value="KIE47121.1"/>
    <property type="molecule type" value="Genomic_DNA"/>
</dbReference>
<name>A0A0C1R9K4_9CLOT</name>
<evidence type="ECO:0000256" key="1">
    <source>
        <dbReference type="SAM" id="Phobius"/>
    </source>
</evidence>
<feature type="transmembrane region" description="Helical" evidence="1">
    <location>
        <begin position="77"/>
        <end position="98"/>
    </location>
</feature>
<gene>
    <name evidence="2" type="ORF">U732_1419</name>
</gene>
<keyword evidence="3" id="KW-1185">Reference proteome</keyword>
<comment type="caution">
    <text evidence="2">The sequence shown here is derived from an EMBL/GenBank/DDBJ whole genome shotgun (WGS) entry which is preliminary data.</text>
</comment>
<organism evidence="2 3">
    <name type="scientific">Clostridium argentinense CDC 2741</name>
    <dbReference type="NCBI Taxonomy" id="1418104"/>
    <lineage>
        <taxon>Bacteria</taxon>
        <taxon>Bacillati</taxon>
        <taxon>Bacillota</taxon>
        <taxon>Clostridia</taxon>
        <taxon>Eubacteriales</taxon>
        <taxon>Clostridiaceae</taxon>
        <taxon>Clostridium</taxon>
    </lineage>
</organism>
<evidence type="ECO:0008006" key="4">
    <source>
        <dbReference type="Google" id="ProtNLM"/>
    </source>
</evidence>
<feature type="transmembrane region" description="Helical" evidence="1">
    <location>
        <begin position="173"/>
        <end position="199"/>
    </location>
</feature>
<evidence type="ECO:0000313" key="2">
    <source>
        <dbReference type="EMBL" id="KIE47121.1"/>
    </source>
</evidence>
<dbReference type="OrthoDB" id="9807167at2"/>
<accession>A0A0C1R9K4</accession>
<reference evidence="2 3" key="1">
    <citation type="journal article" date="2015" name="Infect. Genet. Evol.">
        <title>Genomic sequences of six botulinum neurotoxin-producing strains representing three clostridial species illustrate the mobility and diversity of botulinum neurotoxin genes.</title>
        <authorList>
            <person name="Smith T.J."/>
            <person name="Hill K.K."/>
            <person name="Xie G."/>
            <person name="Foley B.T."/>
            <person name="Williamson C.H."/>
            <person name="Foster J.T."/>
            <person name="Johnson S.L."/>
            <person name="Chertkov O."/>
            <person name="Teshima H."/>
            <person name="Gibbons H.S."/>
            <person name="Johnsky L.A."/>
            <person name="Karavis M.A."/>
            <person name="Smith L.A."/>
        </authorList>
    </citation>
    <scope>NUCLEOTIDE SEQUENCE [LARGE SCALE GENOMIC DNA]</scope>
    <source>
        <strain evidence="2 3">CDC 2741</strain>
    </source>
</reference>
<dbReference type="InterPro" id="IPR011397">
    <property type="entry name" value="YhfC"/>
</dbReference>
<feature type="transmembrane region" description="Helical" evidence="1">
    <location>
        <begin position="230"/>
        <end position="252"/>
    </location>
</feature>